<dbReference type="OrthoDB" id="1699231at2759"/>
<evidence type="ECO:0000256" key="13">
    <source>
        <dbReference type="SAM" id="MobiDB-lite"/>
    </source>
</evidence>
<evidence type="ECO:0000256" key="11">
    <source>
        <dbReference type="ARBA" id="ARBA00023136"/>
    </source>
</evidence>
<keyword evidence="10 12" id="KW-0406">Ion transport</keyword>
<protein>
    <recommendedName>
        <fullName evidence="12">Vacuolar cation/proton exchanger</fullName>
    </recommendedName>
</protein>
<evidence type="ECO:0000313" key="16">
    <source>
        <dbReference type="RefSeq" id="XP_004492443.1"/>
    </source>
</evidence>
<evidence type="ECO:0000256" key="9">
    <source>
        <dbReference type="ARBA" id="ARBA00022989"/>
    </source>
</evidence>
<dbReference type="KEGG" id="cam:101512695"/>
<dbReference type="PANTHER" id="PTHR31503:SF86">
    <property type="entry name" value="VACUOLAR CATION_PROTON EXCHANGER"/>
    <property type="match status" value="1"/>
</dbReference>
<keyword evidence="6 12" id="KW-0109">Calcium transport</keyword>
<evidence type="ECO:0000256" key="7">
    <source>
        <dbReference type="ARBA" id="ARBA00022692"/>
    </source>
</evidence>
<proteinExistence type="inferred from homology"/>
<dbReference type="STRING" id="3827.A0A1S2XPA8"/>
<evidence type="ECO:0000256" key="2">
    <source>
        <dbReference type="ARBA" id="ARBA00008248"/>
    </source>
</evidence>
<evidence type="ECO:0000256" key="4">
    <source>
        <dbReference type="ARBA" id="ARBA00022449"/>
    </source>
</evidence>
<feature type="transmembrane region" description="Helical" evidence="12">
    <location>
        <begin position="278"/>
        <end position="300"/>
    </location>
</feature>
<evidence type="ECO:0000313" key="15">
    <source>
        <dbReference type="Proteomes" id="UP000087171"/>
    </source>
</evidence>
<dbReference type="GO" id="GO:0061993">
    <property type="term" value="C:calcium:proton antiporter complex"/>
    <property type="evidence" value="ECO:0007669"/>
    <property type="project" value="UniProtKB-ARBA"/>
</dbReference>
<comment type="caution">
    <text evidence="12">Lacks conserved residue(s) required for the propagation of feature annotation.</text>
</comment>
<dbReference type="Gene3D" id="1.20.1420.30">
    <property type="entry name" value="NCX, central ion-binding region"/>
    <property type="match status" value="2"/>
</dbReference>
<feature type="transmembrane region" description="Helical" evidence="12">
    <location>
        <begin position="320"/>
        <end position="343"/>
    </location>
</feature>
<dbReference type="Proteomes" id="UP000087171">
    <property type="component" value="Chromosome Ca3"/>
</dbReference>
<organism evidence="15 16">
    <name type="scientific">Cicer arietinum</name>
    <name type="common">Chickpea</name>
    <name type="synonym">Garbanzo</name>
    <dbReference type="NCBI Taxonomy" id="3827"/>
    <lineage>
        <taxon>Eukaryota</taxon>
        <taxon>Viridiplantae</taxon>
        <taxon>Streptophyta</taxon>
        <taxon>Embryophyta</taxon>
        <taxon>Tracheophyta</taxon>
        <taxon>Spermatophyta</taxon>
        <taxon>Magnoliopsida</taxon>
        <taxon>eudicotyledons</taxon>
        <taxon>Gunneridae</taxon>
        <taxon>Pentapetalae</taxon>
        <taxon>rosids</taxon>
        <taxon>fabids</taxon>
        <taxon>Fabales</taxon>
        <taxon>Fabaceae</taxon>
        <taxon>Papilionoideae</taxon>
        <taxon>50 kb inversion clade</taxon>
        <taxon>NPAAA clade</taxon>
        <taxon>Hologalegina</taxon>
        <taxon>IRL clade</taxon>
        <taxon>Cicereae</taxon>
        <taxon>Cicer</taxon>
    </lineage>
</organism>
<dbReference type="RefSeq" id="XP_004492443.1">
    <property type="nucleotide sequence ID" value="XM_004492386.3"/>
</dbReference>
<dbReference type="GO" id="GO:0006874">
    <property type="term" value="P:intracellular calcium ion homeostasis"/>
    <property type="evidence" value="ECO:0007669"/>
    <property type="project" value="UniProtKB-ARBA"/>
</dbReference>
<keyword evidence="7 12" id="KW-0812">Transmembrane</keyword>
<evidence type="ECO:0000259" key="14">
    <source>
        <dbReference type="Pfam" id="PF01699"/>
    </source>
</evidence>
<evidence type="ECO:0000256" key="8">
    <source>
        <dbReference type="ARBA" id="ARBA00022837"/>
    </source>
</evidence>
<feature type="transmembrane region" description="Helical" evidence="12">
    <location>
        <begin position="355"/>
        <end position="376"/>
    </location>
</feature>
<dbReference type="PANTHER" id="PTHR31503">
    <property type="entry name" value="VACUOLAR CALCIUM ION TRANSPORTER"/>
    <property type="match status" value="1"/>
</dbReference>
<dbReference type="NCBIfam" id="TIGR00378">
    <property type="entry name" value="cax"/>
    <property type="match status" value="1"/>
</dbReference>
<comment type="subcellular location">
    <subcellularLocation>
        <location evidence="1">Vacuole membrane</location>
        <topology evidence="1">Multi-pass membrane protein</topology>
    </subcellularLocation>
</comment>
<dbReference type="InterPro" id="IPR044880">
    <property type="entry name" value="NCX_ion-bd_dom_sf"/>
</dbReference>
<feature type="transmembrane region" description="Helical" evidence="12">
    <location>
        <begin position="129"/>
        <end position="150"/>
    </location>
</feature>
<dbReference type="InterPro" id="IPR004713">
    <property type="entry name" value="CaH_exchang"/>
</dbReference>
<name>A0A1S2XPA8_CICAR</name>
<dbReference type="GO" id="GO:0009705">
    <property type="term" value="C:plant-type vacuole membrane"/>
    <property type="evidence" value="ECO:0007669"/>
    <property type="project" value="UniProtKB-ARBA"/>
</dbReference>
<feature type="transmembrane region" description="Helical" evidence="12">
    <location>
        <begin position="237"/>
        <end position="257"/>
    </location>
</feature>
<feature type="domain" description="Sodium/calcium exchanger membrane region" evidence="14">
    <location>
        <begin position="285"/>
        <end position="423"/>
    </location>
</feature>
<dbReference type="GO" id="GO:0030026">
    <property type="term" value="P:intracellular manganese ion homeostasis"/>
    <property type="evidence" value="ECO:0007669"/>
    <property type="project" value="UniProtKB-ARBA"/>
</dbReference>
<keyword evidence="4 12" id="KW-0050">Antiport</keyword>
<keyword evidence="3 12" id="KW-0813">Transport</keyword>
<keyword evidence="8 12" id="KW-0106">Calcium</keyword>
<dbReference type="GO" id="GO:0010119">
    <property type="term" value="P:regulation of stomatal movement"/>
    <property type="evidence" value="ECO:0007669"/>
    <property type="project" value="UniProtKB-ARBA"/>
</dbReference>
<dbReference type="PaxDb" id="3827-XP_004492442.1"/>
<dbReference type="GO" id="GO:0015369">
    <property type="term" value="F:calcium:proton antiporter activity"/>
    <property type="evidence" value="ECO:0007669"/>
    <property type="project" value="UniProtKB-UniRule"/>
</dbReference>
<evidence type="ECO:0000256" key="6">
    <source>
        <dbReference type="ARBA" id="ARBA00022568"/>
    </source>
</evidence>
<dbReference type="InterPro" id="IPR004837">
    <property type="entry name" value="NaCa_Exmemb"/>
</dbReference>
<keyword evidence="15" id="KW-1185">Reference proteome</keyword>
<dbReference type="NCBIfam" id="TIGR00846">
    <property type="entry name" value="caca2"/>
    <property type="match status" value="1"/>
</dbReference>
<gene>
    <name evidence="16" type="primary">LOC101512695</name>
</gene>
<dbReference type="FunFam" id="1.20.1420.30:FF:000008">
    <property type="entry name" value="Vacuolar cation/proton exchanger"/>
    <property type="match status" value="1"/>
</dbReference>
<comment type="similarity">
    <text evidence="2">Belongs to the Ca(2+):cation antiporter (CaCA) (TC 2.A.19) family. Cation/proton exchanger (CAX) subfamily.</text>
</comment>
<reference evidence="15" key="1">
    <citation type="journal article" date="2013" name="Nat. Biotechnol.">
        <title>Draft genome sequence of chickpea (Cicer arietinum) provides a resource for trait improvement.</title>
        <authorList>
            <person name="Varshney R.K."/>
            <person name="Song C."/>
            <person name="Saxena R.K."/>
            <person name="Azam S."/>
            <person name="Yu S."/>
            <person name="Sharpe A.G."/>
            <person name="Cannon S."/>
            <person name="Baek J."/>
            <person name="Rosen B.D."/>
            <person name="Tar'an B."/>
            <person name="Millan T."/>
            <person name="Zhang X."/>
            <person name="Ramsay L.D."/>
            <person name="Iwata A."/>
            <person name="Wang Y."/>
            <person name="Nelson W."/>
            <person name="Farmer A.D."/>
            <person name="Gaur P.M."/>
            <person name="Soderlund C."/>
            <person name="Penmetsa R.V."/>
            <person name="Xu C."/>
            <person name="Bharti A.K."/>
            <person name="He W."/>
            <person name="Winter P."/>
            <person name="Zhao S."/>
            <person name="Hane J.K."/>
            <person name="Carrasquilla-Garcia N."/>
            <person name="Condie J.A."/>
            <person name="Upadhyaya H.D."/>
            <person name="Luo M.C."/>
            <person name="Thudi M."/>
            <person name="Gowda C.L."/>
            <person name="Singh N.P."/>
            <person name="Lichtenzveig J."/>
            <person name="Gali K.K."/>
            <person name="Rubio J."/>
            <person name="Nadarajan N."/>
            <person name="Dolezel J."/>
            <person name="Bansal K.C."/>
            <person name="Xu X."/>
            <person name="Edwards D."/>
            <person name="Zhang G."/>
            <person name="Kahl G."/>
            <person name="Gil J."/>
            <person name="Singh K.B."/>
            <person name="Datta S.K."/>
            <person name="Jackson S.A."/>
            <person name="Wang J."/>
            <person name="Cook D.R."/>
        </authorList>
    </citation>
    <scope>NUCLEOTIDE SEQUENCE [LARGE SCALE GENOMIC DNA]</scope>
    <source>
        <strain evidence="15">cv. CDC Frontier</strain>
    </source>
</reference>
<evidence type="ECO:0000256" key="5">
    <source>
        <dbReference type="ARBA" id="ARBA00022554"/>
    </source>
</evidence>
<reference evidence="16" key="2">
    <citation type="submission" date="2025-08" db="UniProtKB">
        <authorList>
            <consortium name="RefSeq"/>
        </authorList>
    </citation>
    <scope>IDENTIFICATION</scope>
    <source>
        <tissue evidence="16">Etiolated seedlings</tissue>
    </source>
</reference>
<accession>A0A1S2XPA8</accession>
<keyword evidence="11 12" id="KW-0472">Membrane</keyword>
<keyword evidence="5 12" id="KW-0926">Vacuole</keyword>
<dbReference type="FunFam" id="1.20.1420.30:FF:000020">
    <property type="entry name" value="Vacuolar cation/proton exchanger"/>
    <property type="match status" value="1"/>
</dbReference>
<sequence>MGSRQIQQEPWLLENGNPKVLTKEARHGHGRSRTAHNMSSSSLRKKSDHTLVSKVRCVLLRNFLVNLQEVVLGTKLSILFPAIPAAILSHYFGLGQSWVFILSLLGLTPLAERVSFLTEQIAFYTGPTVGGLLNATCGNVTELIIAIFALTSNKVAVVKYSLLGSVLSNLLLVLGTSLLCGGVANLGQEQKYDRRQADVNSLMLLLALLCHLLPLLFRYSDPSADLTVEPSLYLSRSASIVMLGAYFVYLIFQLWTHRQLFEAEEENEGENNESDEQAVIGFWSGFAWLAGMTVFIALLSEYVVDTIEDASDSWGLSVSFLSIILLPIVGNAAEHAGAIIFAFKNKLDISLGVALGSATQIAMFVVPLCVIVAWIMGVNMDLNFNLLETGSLALAIIVTAFTLQDGTSHYMKGVILLLCYFVIGACFFVQRTVTTDQNDVTKINIKSVTDAVLSA</sequence>
<dbReference type="GO" id="GO:0055062">
    <property type="term" value="P:phosphate ion homeostasis"/>
    <property type="evidence" value="ECO:0007669"/>
    <property type="project" value="UniProtKB-ARBA"/>
</dbReference>
<feature type="transmembrane region" description="Helical" evidence="12">
    <location>
        <begin position="162"/>
        <end position="187"/>
    </location>
</feature>
<evidence type="ECO:0000256" key="12">
    <source>
        <dbReference type="RuleBase" id="RU365028"/>
    </source>
</evidence>
<keyword evidence="9 12" id="KW-1133">Transmembrane helix</keyword>
<evidence type="ECO:0000256" key="3">
    <source>
        <dbReference type="ARBA" id="ARBA00022448"/>
    </source>
</evidence>
<feature type="region of interest" description="Disordered" evidence="13">
    <location>
        <begin position="24"/>
        <end position="45"/>
    </location>
</feature>
<dbReference type="eggNOG" id="KOG1397">
    <property type="taxonomic scope" value="Eukaryota"/>
</dbReference>
<dbReference type="GO" id="GO:0010351">
    <property type="term" value="P:lithium ion transport"/>
    <property type="evidence" value="ECO:0007669"/>
    <property type="project" value="UniProtKB-ARBA"/>
</dbReference>
<evidence type="ECO:0000256" key="1">
    <source>
        <dbReference type="ARBA" id="ARBA00004128"/>
    </source>
</evidence>
<dbReference type="Pfam" id="PF01699">
    <property type="entry name" value="Na_Ca_ex"/>
    <property type="match status" value="2"/>
</dbReference>
<evidence type="ECO:0000256" key="10">
    <source>
        <dbReference type="ARBA" id="ARBA00023065"/>
    </source>
</evidence>
<feature type="transmembrane region" description="Helical" evidence="12">
    <location>
        <begin position="199"/>
        <end position="217"/>
    </location>
</feature>
<comment type="function">
    <text evidence="12">Vacuolar cation/proton exchanger (CAX). Translocates Ca(2+) and other metal ions into vacuoles using the proton gradient formed by H(+)-ATPase and H(+)-pyrophosphatase.</text>
</comment>
<dbReference type="GeneID" id="101512695"/>
<dbReference type="GO" id="GO:0006882">
    <property type="term" value="P:intracellular zinc ion homeostasis"/>
    <property type="evidence" value="ECO:0007669"/>
    <property type="project" value="UniProtKB-ARBA"/>
</dbReference>
<feature type="transmembrane region" description="Helical" evidence="12">
    <location>
        <begin position="410"/>
        <end position="430"/>
    </location>
</feature>
<feature type="domain" description="Sodium/calcium exchanger membrane region" evidence="14">
    <location>
        <begin position="98"/>
        <end position="255"/>
    </location>
</feature>
<dbReference type="InterPro" id="IPR004798">
    <property type="entry name" value="CAX-like"/>
</dbReference>
<dbReference type="AlphaFoldDB" id="A0A1S2XPA8"/>